<dbReference type="Pfam" id="PF00005">
    <property type="entry name" value="ABC_tran"/>
    <property type="match status" value="1"/>
</dbReference>
<keyword evidence="2 7" id="KW-1003">Cell membrane</keyword>
<dbReference type="PANTHER" id="PTHR42781:SF4">
    <property type="entry name" value="SPERMIDINE_PUTRESCINE IMPORT ATP-BINDING PROTEIN POTA"/>
    <property type="match status" value="1"/>
</dbReference>
<dbReference type="EC" id="7.6.2.11" evidence="7"/>
<gene>
    <name evidence="7" type="primary">potA</name>
    <name evidence="9" type="ORF">BDZ31_000985</name>
</gene>
<evidence type="ECO:0000256" key="4">
    <source>
        <dbReference type="ARBA" id="ARBA00022840"/>
    </source>
</evidence>
<evidence type="ECO:0000256" key="6">
    <source>
        <dbReference type="ARBA" id="ARBA00023136"/>
    </source>
</evidence>
<keyword evidence="5 7" id="KW-1278">Translocase</keyword>
<dbReference type="SMART" id="SM00382">
    <property type="entry name" value="AAA"/>
    <property type="match status" value="1"/>
</dbReference>
<evidence type="ECO:0000313" key="10">
    <source>
        <dbReference type="Proteomes" id="UP000585272"/>
    </source>
</evidence>
<organism evidence="9 10">
    <name type="scientific">Conexibacter arvalis</name>
    <dbReference type="NCBI Taxonomy" id="912552"/>
    <lineage>
        <taxon>Bacteria</taxon>
        <taxon>Bacillati</taxon>
        <taxon>Actinomycetota</taxon>
        <taxon>Thermoleophilia</taxon>
        <taxon>Solirubrobacterales</taxon>
        <taxon>Conexibacteraceae</taxon>
        <taxon>Conexibacter</taxon>
    </lineage>
</organism>
<comment type="catalytic activity">
    <reaction evidence="7">
        <text>ATP + H2O + polyamine-[polyamine-binding protein]Side 1 = ADP + phosphate + polyamineSide 2 + [polyamine-binding protein]Side 1.</text>
        <dbReference type="EC" id="7.6.2.11"/>
    </reaction>
</comment>
<reference evidence="9 10" key="1">
    <citation type="submission" date="2020-08" db="EMBL/GenBank/DDBJ databases">
        <title>Genomic Encyclopedia of Archaeal and Bacterial Type Strains, Phase II (KMG-II): from individual species to whole genera.</title>
        <authorList>
            <person name="Goeker M."/>
        </authorList>
    </citation>
    <scope>NUCLEOTIDE SEQUENCE [LARGE SCALE GENOMIC DNA]</scope>
    <source>
        <strain evidence="9 10">DSM 23288</strain>
    </source>
</reference>
<dbReference type="EMBL" id="JACHNU010000001">
    <property type="protein sequence ID" value="MBB4661412.1"/>
    <property type="molecule type" value="Genomic_DNA"/>
</dbReference>
<name>A0A840I9X7_9ACTN</name>
<dbReference type="FunFam" id="3.40.50.300:FF:000425">
    <property type="entry name" value="Probable ABC transporter, ATP-binding subunit"/>
    <property type="match status" value="1"/>
</dbReference>
<dbReference type="Gene3D" id="3.40.50.300">
    <property type="entry name" value="P-loop containing nucleotide triphosphate hydrolases"/>
    <property type="match status" value="1"/>
</dbReference>
<dbReference type="InterPro" id="IPR005893">
    <property type="entry name" value="PotA-like"/>
</dbReference>
<dbReference type="GO" id="GO:0043190">
    <property type="term" value="C:ATP-binding cassette (ABC) transporter complex"/>
    <property type="evidence" value="ECO:0007669"/>
    <property type="project" value="InterPro"/>
</dbReference>
<dbReference type="InterPro" id="IPR017871">
    <property type="entry name" value="ABC_transporter-like_CS"/>
</dbReference>
<dbReference type="SUPFAM" id="SSF52540">
    <property type="entry name" value="P-loop containing nucleoside triphosphate hydrolases"/>
    <property type="match status" value="1"/>
</dbReference>
<evidence type="ECO:0000256" key="7">
    <source>
        <dbReference type="RuleBase" id="RU364083"/>
    </source>
</evidence>
<dbReference type="InterPro" id="IPR013611">
    <property type="entry name" value="Transp-assoc_OB_typ2"/>
</dbReference>
<comment type="caution">
    <text evidence="9">The sequence shown here is derived from an EMBL/GenBank/DDBJ whole genome shotgun (WGS) entry which is preliminary data.</text>
</comment>
<evidence type="ECO:0000256" key="2">
    <source>
        <dbReference type="ARBA" id="ARBA00022475"/>
    </source>
</evidence>
<evidence type="ECO:0000259" key="8">
    <source>
        <dbReference type="PROSITE" id="PS50893"/>
    </source>
</evidence>
<keyword evidence="6 7" id="KW-0472">Membrane</keyword>
<dbReference type="NCBIfam" id="TIGR01187">
    <property type="entry name" value="potA"/>
    <property type="match status" value="1"/>
</dbReference>
<keyword evidence="10" id="KW-1185">Reference proteome</keyword>
<keyword evidence="3 7" id="KW-0547">Nucleotide-binding</keyword>
<dbReference type="PROSITE" id="PS50893">
    <property type="entry name" value="ABC_TRANSPORTER_2"/>
    <property type="match status" value="1"/>
</dbReference>
<evidence type="ECO:0000256" key="3">
    <source>
        <dbReference type="ARBA" id="ARBA00022741"/>
    </source>
</evidence>
<dbReference type="PANTHER" id="PTHR42781">
    <property type="entry name" value="SPERMIDINE/PUTRESCINE IMPORT ATP-BINDING PROTEIN POTA"/>
    <property type="match status" value="1"/>
</dbReference>
<proteinExistence type="inferred from homology"/>
<evidence type="ECO:0000256" key="5">
    <source>
        <dbReference type="ARBA" id="ARBA00022967"/>
    </source>
</evidence>
<dbReference type="GO" id="GO:0015417">
    <property type="term" value="F:ABC-type polyamine transporter activity"/>
    <property type="evidence" value="ECO:0007669"/>
    <property type="project" value="UniProtKB-EC"/>
</dbReference>
<evidence type="ECO:0000256" key="1">
    <source>
        <dbReference type="ARBA" id="ARBA00022448"/>
    </source>
</evidence>
<protein>
    <recommendedName>
        <fullName evidence="7">Spermidine/putrescine import ATP-binding protein PotA</fullName>
        <ecNumber evidence="7">7.6.2.11</ecNumber>
    </recommendedName>
</protein>
<dbReference type="Pfam" id="PF08402">
    <property type="entry name" value="TOBE_2"/>
    <property type="match status" value="1"/>
</dbReference>
<feature type="domain" description="ABC transporter" evidence="8">
    <location>
        <begin position="7"/>
        <end position="237"/>
    </location>
</feature>
<keyword evidence="4 7" id="KW-0067">ATP-binding</keyword>
<dbReference type="RefSeq" id="WP_183339557.1">
    <property type="nucleotide sequence ID" value="NZ_JACHNU010000001.1"/>
</dbReference>
<dbReference type="PROSITE" id="PS00211">
    <property type="entry name" value="ABC_TRANSPORTER_1"/>
    <property type="match status" value="1"/>
</dbReference>
<keyword evidence="1 7" id="KW-0813">Transport</keyword>
<evidence type="ECO:0000313" key="9">
    <source>
        <dbReference type="EMBL" id="MBB4661412.1"/>
    </source>
</evidence>
<comment type="similarity">
    <text evidence="7">Belongs to the ABC transporter superfamily. Spermidine/putrescine importer (TC 3.A.1.11.1) family.</text>
</comment>
<comment type="function">
    <text evidence="7">Part of the ABC transporter complex PotABCD involved in spermidine/putrescine import. Responsible for energy coupling to the transport system.</text>
</comment>
<accession>A0A840I9X7</accession>
<dbReference type="InterPro" id="IPR050093">
    <property type="entry name" value="ABC_SmlMolc_Importer"/>
</dbReference>
<dbReference type="InterPro" id="IPR003593">
    <property type="entry name" value="AAA+_ATPase"/>
</dbReference>
<dbReference type="InterPro" id="IPR003439">
    <property type="entry name" value="ABC_transporter-like_ATP-bd"/>
</dbReference>
<sequence>MAVGARVEIRNLTKRFGSVVAVEDTSLSIEPGQFVTFLGPSGSGKTTTLNAISGFTDVDGGEILLDGTSILSLPAHKRNIGVVFQHYALFPHMTAADNVAFPLKRRRVPKAQVREKVRRALELVHLADYGGRLPRELSGGQQQRVALARALVFEPRLLLMDEPLAALDRRLRDAMQVEIKRIQEQLGITVIYVTHDQDEAMTMSDVVAIFNEGRIAQIGTAADLYERPADLFVARFMGESNRLPVITCDEGAVAFAAGAETLRLRARNATEAGVRGMLVVRPENVLVGRERDPGLDSSLTGRIGRVRYFGAYCVTEVVLDDELIVRSRQPVEVALEAVEGDRVHVQWNSRHALFLRSGEGDQLSGSASSFLDAADGGAEAVAHG</sequence>
<dbReference type="SUPFAM" id="SSF50331">
    <property type="entry name" value="MOP-like"/>
    <property type="match status" value="1"/>
</dbReference>
<dbReference type="InterPro" id="IPR008995">
    <property type="entry name" value="Mo/tungstate-bd_C_term_dom"/>
</dbReference>
<dbReference type="AlphaFoldDB" id="A0A840I9X7"/>
<dbReference type="GO" id="GO:0015697">
    <property type="term" value="P:quaternary ammonium group transport"/>
    <property type="evidence" value="ECO:0007669"/>
    <property type="project" value="UniProtKB-ARBA"/>
</dbReference>
<dbReference type="GO" id="GO:0016887">
    <property type="term" value="F:ATP hydrolysis activity"/>
    <property type="evidence" value="ECO:0007669"/>
    <property type="project" value="InterPro"/>
</dbReference>
<comment type="subunit">
    <text evidence="7">The complex is composed of two ATP-binding proteins (PotA), two transmembrane proteins (PotB and PotC) and a solute-binding protein (PotD).</text>
</comment>
<dbReference type="GO" id="GO:0005524">
    <property type="term" value="F:ATP binding"/>
    <property type="evidence" value="ECO:0007669"/>
    <property type="project" value="UniProtKB-KW"/>
</dbReference>
<dbReference type="InterPro" id="IPR027417">
    <property type="entry name" value="P-loop_NTPase"/>
</dbReference>
<dbReference type="Proteomes" id="UP000585272">
    <property type="component" value="Unassembled WGS sequence"/>
</dbReference>